<gene>
    <name evidence="3" type="ORF">NBG4_1350002</name>
</gene>
<dbReference type="Proteomes" id="UP000245125">
    <property type="component" value="Unassembled WGS sequence"/>
</dbReference>
<evidence type="ECO:0000313" key="4">
    <source>
        <dbReference type="Proteomes" id="UP000245125"/>
    </source>
</evidence>
<dbReference type="SUPFAM" id="SSF55729">
    <property type="entry name" value="Acyl-CoA N-acyltransferases (Nat)"/>
    <property type="match status" value="1"/>
</dbReference>
<proteinExistence type="predicted"/>
<evidence type="ECO:0000259" key="2">
    <source>
        <dbReference type="Pfam" id="PF13480"/>
    </source>
</evidence>
<reference evidence="4" key="1">
    <citation type="submission" date="2018-03" db="EMBL/GenBank/DDBJ databases">
        <authorList>
            <person name="Zecchin S."/>
        </authorList>
    </citation>
    <scope>NUCLEOTIDE SEQUENCE [LARGE SCALE GENOMIC DNA]</scope>
</reference>
<dbReference type="Gene3D" id="3.40.630.30">
    <property type="match status" value="1"/>
</dbReference>
<accession>A0A2U3QES5</accession>
<dbReference type="EMBL" id="OUUY01000041">
    <property type="protein sequence ID" value="SPP99932.1"/>
    <property type="molecule type" value="Genomic_DNA"/>
</dbReference>
<feature type="domain" description="BioF2-like acetyltransferase" evidence="2">
    <location>
        <begin position="196"/>
        <end position="328"/>
    </location>
</feature>
<keyword evidence="4" id="KW-1185">Reference proteome</keyword>
<dbReference type="InterPro" id="IPR016181">
    <property type="entry name" value="Acyl_CoA_acyltransferase"/>
</dbReference>
<sequence length="402" mass="45679">MKKAMNDLTCNCAPRLDGVPAAELARLFPEPSITAPLLSLLQESGIDGFNLRSIVVSKDDAPIVLLPLFETRFDLSTFVEGWIKKSVKAAGRLIPSFFHPRILSVGLLVGEWSEIGIDPQVDEDTLDAACKMAFGSLQTLGVELKSDIVAFYNFNHYGKLPGEVFEKFNRVQCQSCARQPIDFNSMEEYLGRLSRAARKDLRRKMRASDEVRVIRSRTISPFLDRVYKLYLETVARSPLALGMHNRLFFEKICERVRGAEYTLYFVQEELAAFNLLVVKREAMVDKYFCMDHELGRKYNLYALSWLENVRTCVEQKIPLYYAGQGAEKTKAHLGATLIPSFILFKHRLPVVDRFLMVWPAANNKLLRRLRFWPAGSPRATSDVPISMPSPYGGGTEIHDRRS</sequence>
<protein>
    <recommendedName>
        <fullName evidence="2">BioF2-like acetyltransferase domain-containing protein</fullName>
    </recommendedName>
</protein>
<name>A0A2U3QES5_9BACT</name>
<evidence type="ECO:0000313" key="3">
    <source>
        <dbReference type="EMBL" id="SPP99932.1"/>
    </source>
</evidence>
<feature type="region of interest" description="Disordered" evidence="1">
    <location>
        <begin position="377"/>
        <end position="402"/>
    </location>
</feature>
<dbReference type="OrthoDB" id="3034222at2"/>
<dbReference type="AlphaFoldDB" id="A0A2U3QES5"/>
<organism evidence="3 4">
    <name type="scientific">Candidatus Sulfobium mesophilum</name>
    <dbReference type="NCBI Taxonomy" id="2016548"/>
    <lineage>
        <taxon>Bacteria</taxon>
        <taxon>Pseudomonadati</taxon>
        <taxon>Nitrospirota</taxon>
        <taxon>Nitrospiria</taxon>
        <taxon>Nitrospirales</taxon>
        <taxon>Nitrospiraceae</taxon>
        <taxon>Candidatus Sulfobium</taxon>
    </lineage>
</organism>
<dbReference type="InterPro" id="IPR038740">
    <property type="entry name" value="BioF2-like_GNAT_dom"/>
</dbReference>
<dbReference type="Pfam" id="PF13480">
    <property type="entry name" value="Acetyltransf_6"/>
    <property type="match status" value="1"/>
</dbReference>
<evidence type="ECO:0000256" key="1">
    <source>
        <dbReference type="SAM" id="MobiDB-lite"/>
    </source>
</evidence>